<organism evidence="2">
    <name type="scientific">marine metagenome</name>
    <dbReference type="NCBI Taxonomy" id="408172"/>
    <lineage>
        <taxon>unclassified sequences</taxon>
        <taxon>metagenomes</taxon>
        <taxon>ecological metagenomes</taxon>
    </lineage>
</organism>
<gene>
    <name evidence="2" type="ORF">METZ01_LOCUS2249</name>
</gene>
<dbReference type="Pfam" id="PF00092">
    <property type="entry name" value="VWA"/>
    <property type="match status" value="1"/>
</dbReference>
<dbReference type="SUPFAM" id="SSF53300">
    <property type="entry name" value="vWA-like"/>
    <property type="match status" value="1"/>
</dbReference>
<reference evidence="2" key="1">
    <citation type="submission" date="2018-05" db="EMBL/GenBank/DDBJ databases">
        <authorList>
            <person name="Lanie J.A."/>
            <person name="Ng W.-L."/>
            <person name="Kazmierczak K.M."/>
            <person name="Andrzejewski T.M."/>
            <person name="Davidsen T.M."/>
            <person name="Wayne K.J."/>
            <person name="Tettelin H."/>
            <person name="Glass J.I."/>
            <person name="Rusch D."/>
            <person name="Podicherti R."/>
            <person name="Tsui H.-C.T."/>
            <person name="Winkler M.E."/>
        </authorList>
    </citation>
    <scope>NUCLEOTIDE SEQUENCE</scope>
</reference>
<protein>
    <recommendedName>
        <fullName evidence="1">VWFA domain-containing protein</fullName>
    </recommendedName>
</protein>
<dbReference type="CDD" id="cd00198">
    <property type="entry name" value="vWFA"/>
    <property type="match status" value="1"/>
</dbReference>
<dbReference type="EMBL" id="UINC01000113">
    <property type="protein sequence ID" value="SUZ49395.1"/>
    <property type="molecule type" value="Genomic_DNA"/>
</dbReference>
<evidence type="ECO:0000259" key="1">
    <source>
        <dbReference type="PROSITE" id="PS50234"/>
    </source>
</evidence>
<sequence length="318" mass="35996">MTFKLLEFKSRFVVLHLLMVVSATLGMAKGLVAQPTFTSGVDLVRLGVTVIDRNDNFVTDLTMDDFEVYEGGVFQEIRYFRSANMPDSSQPPLHLGLLFDTSSSMEQDLRMSQSAAIKFLNTVTKAEDITLVDFDTEVRVGRYSQNDFPRLVERIRLRKPKGWTALYDALGVYLDGASWQDGQKVLVLFSDGGDTRSAMSFSEVNDLVKASDVTLYAIGFLKNRPRNASLMRQMRIFAEQTGGEVFLPLTADPFDEIYARIVDELNSRYSFGYSSTNDQTDGGWREIEVRLNTSRSVLEGAKIRTRKGYYGPYFKKDF</sequence>
<proteinExistence type="predicted"/>
<dbReference type="NCBIfam" id="TIGR03436">
    <property type="entry name" value="acidobact_VWFA"/>
    <property type="match status" value="1"/>
</dbReference>
<dbReference type="InterPro" id="IPR036465">
    <property type="entry name" value="vWFA_dom_sf"/>
</dbReference>
<name>A0A381N4D0_9ZZZZ</name>
<feature type="domain" description="VWFA" evidence="1">
    <location>
        <begin position="94"/>
        <end position="265"/>
    </location>
</feature>
<dbReference type="Gene3D" id="3.40.50.410">
    <property type="entry name" value="von Willebrand factor, type A domain"/>
    <property type="match status" value="1"/>
</dbReference>
<accession>A0A381N4D0</accession>
<dbReference type="InterPro" id="IPR002035">
    <property type="entry name" value="VWF_A"/>
</dbReference>
<dbReference type="SMART" id="SM00327">
    <property type="entry name" value="VWA"/>
    <property type="match status" value="1"/>
</dbReference>
<dbReference type="AlphaFoldDB" id="A0A381N4D0"/>
<dbReference type="PROSITE" id="PS50234">
    <property type="entry name" value="VWFA"/>
    <property type="match status" value="1"/>
</dbReference>
<dbReference type="InterPro" id="IPR017802">
    <property type="entry name" value="VWFA-rel_acidobac-type"/>
</dbReference>
<evidence type="ECO:0000313" key="2">
    <source>
        <dbReference type="EMBL" id="SUZ49395.1"/>
    </source>
</evidence>